<sequence>MNKTYSKDDKIQGKPSPPNITSVTYVSVDLDWKDYLNKIHEKMNAQSDKINPLAEVIFKKDSSEDWESGYIGYDHQCTCKNLEPDTSYYFRMRFKNLKEFENWSDVVHVQTNQLPVTGHEIHVAIRQENVLRLRELLEKEQASIEAIDELGFTALMYCAQRNLSDMISILLEANANTETESSTGKTAIMFAAFKGNIECMELLLEYGANVNHSDKNGLTALHMAVDGEQPRAIRLLVKSCSNLEAKDNNLGWTPLLRCAALKNNGNVEVARELIKLNANIDAQDRDGKTALHNCILHGHYDLCRFLLENNANVNLKTNNGHSTLVLSESVGNQVSESYFIQRKIFSFQNKKIQKLIKEFVNHSKTW</sequence>
<evidence type="ECO:0000313" key="1">
    <source>
        <dbReference type="EMBL" id="KGB33753.1"/>
    </source>
</evidence>
<dbReference type="PROSITE" id="PS50853">
    <property type="entry name" value="FN3"/>
    <property type="match status" value="1"/>
</dbReference>
<dbReference type="AlphaFoldDB" id="A0A095BXK6"/>
<dbReference type="InterPro" id="IPR013783">
    <property type="entry name" value="Ig-like_fold"/>
</dbReference>
<dbReference type="PANTHER" id="PTHR24183:SF1">
    <property type="entry name" value="FIBRONECTIN TYPE 3 AND ANKYRIN REPEAT DOMAINS PROTEIN 1"/>
    <property type="match status" value="1"/>
</dbReference>
<dbReference type="InterPro" id="IPR015914">
    <property type="entry name" value="PAPs_N"/>
</dbReference>
<protein>
    <submittedName>
        <fullName evidence="1">Fibronectin type 3 and ankyrin repeat domains protein 1</fullName>
    </submittedName>
</protein>
<dbReference type="SUPFAM" id="SSF48403">
    <property type="entry name" value="Ankyrin repeat"/>
    <property type="match status" value="1"/>
</dbReference>
<dbReference type="GO" id="GO:0005634">
    <property type="term" value="C:nucleus"/>
    <property type="evidence" value="ECO:0007669"/>
    <property type="project" value="TreeGrafter"/>
</dbReference>
<dbReference type="Gene3D" id="2.60.40.10">
    <property type="entry name" value="Immunoglobulins"/>
    <property type="match status" value="1"/>
</dbReference>
<proteinExistence type="predicted"/>
<dbReference type="Pfam" id="PF16656">
    <property type="entry name" value="Pur_ac_phosph_N"/>
    <property type="match status" value="1"/>
</dbReference>
<dbReference type="GO" id="GO:0042981">
    <property type="term" value="P:regulation of apoptotic process"/>
    <property type="evidence" value="ECO:0007669"/>
    <property type="project" value="TreeGrafter"/>
</dbReference>
<dbReference type="InterPro" id="IPR036116">
    <property type="entry name" value="FN3_sf"/>
</dbReference>
<dbReference type="Gene3D" id="1.25.40.20">
    <property type="entry name" value="Ankyrin repeat-containing domain"/>
    <property type="match status" value="2"/>
</dbReference>
<accession>A0A095BXK6</accession>
<dbReference type="CDD" id="cd00063">
    <property type="entry name" value="FN3"/>
    <property type="match status" value="1"/>
</dbReference>
<dbReference type="PANTHER" id="PTHR24183">
    <property type="entry name" value="FIBRONECTIN TYPE 3 AND ANKYRIN REPEAT DOMAINS PROTEIN 1"/>
    <property type="match status" value="1"/>
</dbReference>
<dbReference type="PROSITE" id="PS50088">
    <property type="entry name" value="ANK_REPEAT"/>
    <property type="match status" value="3"/>
</dbReference>
<dbReference type="InterPro" id="IPR002110">
    <property type="entry name" value="Ankyrin_rpt"/>
</dbReference>
<dbReference type="SUPFAM" id="SSF49265">
    <property type="entry name" value="Fibronectin type III"/>
    <property type="match status" value="1"/>
</dbReference>
<dbReference type="InterPro" id="IPR036770">
    <property type="entry name" value="Ankyrin_rpt-contain_sf"/>
</dbReference>
<dbReference type="GO" id="GO:0003993">
    <property type="term" value="F:acid phosphatase activity"/>
    <property type="evidence" value="ECO:0007669"/>
    <property type="project" value="InterPro"/>
</dbReference>
<dbReference type="GO" id="GO:0046872">
    <property type="term" value="F:metal ion binding"/>
    <property type="evidence" value="ECO:0007669"/>
    <property type="project" value="InterPro"/>
</dbReference>
<name>A0A095BXK6_SCHHA</name>
<dbReference type="Pfam" id="PF12796">
    <property type="entry name" value="Ank_2"/>
    <property type="match status" value="1"/>
</dbReference>
<dbReference type="STRING" id="6185.A0A095BXK6"/>
<dbReference type="InterPro" id="IPR003961">
    <property type="entry name" value="FN3_dom"/>
</dbReference>
<reference evidence="1" key="1">
    <citation type="journal article" date="2012" name="Nat. Genet.">
        <title>Whole-genome sequence of Schistosoma haematobium.</title>
        <authorList>
            <person name="Young N.D."/>
            <person name="Jex A.R."/>
            <person name="Li B."/>
            <person name="Liu S."/>
            <person name="Yang L."/>
            <person name="Xiong Z."/>
            <person name="Li Y."/>
            <person name="Cantacessi C."/>
            <person name="Hall R.S."/>
            <person name="Xu X."/>
            <person name="Chen F."/>
            <person name="Wu X."/>
            <person name="Zerlotini A."/>
            <person name="Oliveira G."/>
            <person name="Hofmann A."/>
            <person name="Zhang G."/>
            <person name="Fang X."/>
            <person name="Kang Y."/>
            <person name="Campbell B.E."/>
            <person name="Loukas A."/>
            <person name="Ranganathan S."/>
            <person name="Rollinson D."/>
            <person name="Rinaldi G."/>
            <person name="Brindley P.J."/>
            <person name="Yang H."/>
            <person name="Wang J."/>
            <person name="Wang J."/>
            <person name="Gasser R.B."/>
        </authorList>
    </citation>
    <scope>NUCLEOTIDE SEQUENCE [LARGE SCALE GENOMIC DNA]</scope>
</reference>
<dbReference type="SMART" id="SM00248">
    <property type="entry name" value="ANK"/>
    <property type="match status" value="5"/>
</dbReference>
<gene>
    <name evidence="1" type="ORF">MS3_01927</name>
</gene>
<dbReference type="EMBL" id="KL250566">
    <property type="protein sequence ID" value="KGB33753.1"/>
    <property type="molecule type" value="Genomic_DNA"/>
</dbReference>
<dbReference type="PROSITE" id="PS50297">
    <property type="entry name" value="ANK_REP_REGION"/>
    <property type="match status" value="3"/>
</dbReference>
<organism evidence="1">
    <name type="scientific">Schistosoma haematobium</name>
    <name type="common">Blood fluke</name>
    <dbReference type="NCBI Taxonomy" id="6185"/>
    <lineage>
        <taxon>Eukaryota</taxon>
        <taxon>Metazoa</taxon>
        <taxon>Spiralia</taxon>
        <taxon>Lophotrochozoa</taxon>
        <taxon>Platyhelminthes</taxon>
        <taxon>Trematoda</taxon>
        <taxon>Digenea</taxon>
        <taxon>Strigeidida</taxon>
        <taxon>Schistosomatoidea</taxon>
        <taxon>Schistosomatidae</taxon>
        <taxon>Schistosoma</taxon>
    </lineage>
</organism>
<dbReference type="Pfam" id="PF13637">
    <property type="entry name" value="Ank_4"/>
    <property type="match status" value="1"/>
</dbReference>